<keyword evidence="5" id="KW-0210">Decarboxylase</keyword>
<dbReference type="Proteomes" id="UP001293593">
    <property type="component" value="Unassembled WGS sequence"/>
</dbReference>
<evidence type="ECO:0000256" key="8">
    <source>
        <dbReference type="PIRSR" id="PIRSR600895-51"/>
    </source>
</evidence>
<dbReference type="Gene3D" id="1.10.3330.10">
    <property type="entry name" value="Oxo-4-hydroxy-4-carboxy-5-ureidoimidazoline decarboxylase"/>
    <property type="match status" value="1"/>
</dbReference>
<dbReference type="EMBL" id="JAWXYG010000006">
    <property type="protein sequence ID" value="KAK4270537.1"/>
    <property type="molecule type" value="Genomic_DNA"/>
</dbReference>
<dbReference type="PROSITE" id="PS00769">
    <property type="entry name" value="TRANSTHYRETIN_2"/>
    <property type="match status" value="1"/>
</dbReference>
<name>A0AAE1JH72_9FABA</name>
<keyword evidence="13" id="KW-1185">Reference proteome</keyword>
<evidence type="ECO:0000313" key="12">
    <source>
        <dbReference type="EMBL" id="KAK4270537.1"/>
    </source>
</evidence>
<feature type="compositionally biased region" description="Low complexity" evidence="9">
    <location>
        <begin position="256"/>
        <end position="266"/>
    </location>
</feature>
<accession>A0AAE1JH72</accession>
<evidence type="ECO:0000256" key="1">
    <source>
        <dbReference type="ARBA" id="ARBA00001043"/>
    </source>
</evidence>
<dbReference type="Gene3D" id="2.60.40.180">
    <property type="entry name" value="Transthyretin/hydroxyisourate hydrolase domain"/>
    <property type="match status" value="1"/>
</dbReference>
<evidence type="ECO:0000256" key="6">
    <source>
        <dbReference type="ARBA" id="ARBA00022801"/>
    </source>
</evidence>
<dbReference type="PROSITE" id="PS00768">
    <property type="entry name" value="TRANSTHYRETIN_1"/>
    <property type="match status" value="1"/>
</dbReference>
<dbReference type="AlphaFoldDB" id="A0AAE1JH72"/>
<evidence type="ECO:0000256" key="9">
    <source>
        <dbReference type="SAM" id="MobiDB-lite"/>
    </source>
</evidence>
<dbReference type="InterPro" id="IPR023419">
    <property type="entry name" value="Transthyretin_CS"/>
</dbReference>
<sequence>MELRFDEKDFFTCCGSTRFAKEMVLASPFSSLQDALSTARDIWFNKVDVNGWLEAFSVNFLIGEHRASAPATDLMAQWSKSEQSTALATATDGTSQELEEWNARYREKFGFIFMICATGRSTDEILAELKGRYQNRPLVELENAAQEQIKITELRLARLFSSVANGSSATHKSPPTVDAEKAQDTIDGLVNAASKDSIGDPVQSHTRTRPPITTHVLDVSRGSPATGVEVLLEKWADTQSRPTFKGADSSNWVVQGSSTTDSDGRSGQLMSIVDDIDPGIYRISFDTGKYNPNCFFPYVSIVFEVQRSQTKQHFHVPLLLSPYSFSTYRGS</sequence>
<feature type="binding site" evidence="8">
    <location>
        <position position="328"/>
    </location>
    <ligand>
        <name>substrate</name>
    </ligand>
</feature>
<evidence type="ECO:0000259" key="11">
    <source>
        <dbReference type="Pfam" id="PF09349"/>
    </source>
</evidence>
<dbReference type="GO" id="GO:0006144">
    <property type="term" value="P:purine nucleobase metabolic process"/>
    <property type="evidence" value="ECO:0007669"/>
    <property type="project" value="UniProtKB-KW"/>
</dbReference>
<dbReference type="InterPro" id="IPR036817">
    <property type="entry name" value="Transthyretin/HIU_hydrolase_sf"/>
</dbReference>
<dbReference type="NCBIfam" id="TIGR02962">
    <property type="entry name" value="hdxy_isourate"/>
    <property type="match status" value="1"/>
</dbReference>
<dbReference type="GO" id="GO:0051997">
    <property type="term" value="F:2-oxo-4-hydroxy-4-carboxy-5-ureidoimidazoline decarboxylase activity"/>
    <property type="evidence" value="ECO:0007669"/>
    <property type="project" value="UniProtKB-EC"/>
</dbReference>
<comment type="pathway">
    <text evidence="3">Purine metabolism; urate degradation; (S)-allantoin from urate: step 3/3.</text>
</comment>
<dbReference type="InterPro" id="IPR036778">
    <property type="entry name" value="OHCU_decarboxylase_sf"/>
</dbReference>
<evidence type="ECO:0000313" key="13">
    <source>
        <dbReference type="Proteomes" id="UP001293593"/>
    </source>
</evidence>
<feature type="binding site" evidence="8">
    <location>
        <position position="265"/>
    </location>
    <ligand>
        <name>substrate</name>
    </ligand>
</feature>
<keyword evidence="7" id="KW-0456">Lyase</keyword>
<dbReference type="GO" id="GO:0019628">
    <property type="term" value="P:urate catabolic process"/>
    <property type="evidence" value="ECO:0007669"/>
    <property type="project" value="TreeGrafter"/>
</dbReference>
<feature type="domain" description="Oxo-4-hydroxy-4-carboxy-5-ureidoimidazoline decarboxylase" evidence="11">
    <location>
        <begin position="10"/>
        <end position="157"/>
    </location>
</feature>
<dbReference type="GO" id="GO:0005777">
    <property type="term" value="C:peroxisome"/>
    <property type="evidence" value="ECO:0007669"/>
    <property type="project" value="TreeGrafter"/>
</dbReference>
<evidence type="ECO:0000259" key="10">
    <source>
        <dbReference type="Pfam" id="PF00576"/>
    </source>
</evidence>
<dbReference type="InterPro" id="IPR014306">
    <property type="entry name" value="Hydroxyisourate_hydrolase"/>
</dbReference>
<evidence type="ECO:0000256" key="3">
    <source>
        <dbReference type="ARBA" id="ARBA00004754"/>
    </source>
</evidence>
<evidence type="ECO:0000256" key="2">
    <source>
        <dbReference type="ARBA" id="ARBA00001163"/>
    </source>
</evidence>
<dbReference type="GO" id="GO:0033971">
    <property type="term" value="F:hydroxyisourate hydrolase activity"/>
    <property type="evidence" value="ECO:0007669"/>
    <property type="project" value="UniProtKB-EC"/>
</dbReference>
<dbReference type="FunFam" id="1.10.3330.10:FF:000002">
    <property type="entry name" value="Uric acid degradation bifunctional protein TTL"/>
    <property type="match status" value="1"/>
</dbReference>
<keyword evidence="4" id="KW-0659">Purine metabolism</keyword>
<evidence type="ECO:0008006" key="14">
    <source>
        <dbReference type="Google" id="ProtNLM"/>
    </source>
</evidence>
<evidence type="ECO:0000256" key="5">
    <source>
        <dbReference type="ARBA" id="ARBA00022793"/>
    </source>
</evidence>
<feature type="domain" description="Transthyretin/hydroxyisourate hydrolase" evidence="10">
    <location>
        <begin position="212"/>
        <end position="330"/>
    </location>
</feature>
<dbReference type="PRINTS" id="PR00189">
    <property type="entry name" value="TRNSTHYRETIN"/>
</dbReference>
<feature type="binding site" evidence="8">
    <location>
        <position position="215"/>
    </location>
    <ligand>
        <name>substrate</name>
    </ligand>
</feature>
<feature type="compositionally biased region" description="Polar residues" evidence="9">
    <location>
        <begin position="242"/>
        <end position="255"/>
    </location>
</feature>
<comment type="catalytic activity">
    <reaction evidence="2">
        <text>5-hydroxy-2-oxo-4-ureido-2,5-dihydro-1H-imidazole-5-carboxylate + H(+) = (S)-allantoin + CO2</text>
        <dbReference type="Rhea" id="RHEA:26301"/>
        <dbReference type="ChEBI" id="CHEBI:15378"/>
        <dbReference type="ChEBI" id="CHEBI:15678"/>
        <dbReference type="ChEBI" id="CHEBI:16526"/>
        <dbReference type="ChEBI" id="CHEBI:58639"/>
        <dbReference type="EC" id="4.1.1.97"/>
    </reaction>
</comment>
<dbReference type="FunFam" id="2.60.40.180:FF:000003">
    <property type="entry name" value="Uric acid degradation bifunctional protein TTL"/>
    <property type="match status" value="1"/>
</dbReference>
<proteinExistence type="predicted"/>
<dbReference type="InterPro" id="IPR023418">
    <property type="entry name" value="Thyroxine_BS"/>
</dbReference>
<dbReference type="PANTHER" id="PTHR43466">
    <property type="entry name" value="2-OXO-4-HYDROXY-4-CARBOXY-5-UREIDOIMIDAZOLINE DECARBOXYLASE-RELATED"/>
    <property type="match status" value="1"/>
</dbReference>
<dbReference type="InterPro" id="IPR000895">
    <property type="entry name" value="Transthyretin/HIU_hydrolase"/>
</dbReference>
<dbReference type="SUPFAM" id="SSF49472">
    <property type="entry name" value="Transthyretin (synonym: prealbumin)"/>
    <property type="match status" value="1"/>
</dbReference>
<organism evidence="12 13">
    <name type="scientific">Acacia crassicarpa</name>
    <name type="common">northern wattle</name>
    <dbReference type="NCBI Taxonomy" id="499986"/>
    <lineage>
        <taxon>Eukaryota</taxon>
        <taxon>Viridiplantae</taxon>
        <taxon>Streptophyta</taxon>
        <taxon>Embryophyta</taxon>
        <taxon>Tracheophyta</taxon>
        <taxon>Spermatophyta</taxon>
        <taxon>Magnoliopsida</taxon>
        <taxon>eudicotyledons</taxon>
        <taxon>Gunneridae</taxon>
        <taxon>Pentapetalae</taxon>
        <taxon>rosids</taxon>
        <taxon>fabids</taxon>
        <taxon>Fabales</taxon>
        <taxon>Fabaceae</taxon>
        <taxon>Caesalpinioideae</taxon>
        <taxon>mimosoid clade</taxon>
        <taxon>Acacieae</taxon>
        <taxon>Acacia</taxon>
    </lineage>
</organism>
<dbReference type="Pfam" id="PF00576">
    <property type="entry name" value="Transthyretin"/>
    <property type="match status" value="1"/>
</dbReference>
<evidence type="ECO:0000256" key="7">
    <source>
        <dbReference type="ARBA" id="ARBA00023239"/>
    </source>
</evidence>
<comment type="catalytic activity">
    <reaction evidence="1">
        <text>5-hydroxyisourate + H2O = 5-hydroxy-2-oxo-4-ureido-2,5-dihydro-1H-imidazole-5-carboxylate + H(+)</text>
        <dbReference type="Rhea" id="RHEA:23736"/>
        <dbReference type="ChEBI" id="CHEBI:15377"/>
        <dbReference type="ChEBI" id="CHEBI:15378"/>
        <dbReference type="ChEBI" id="CHEBI:18072"/>
        <dbReference type="ChEBI" id="CHEBI:58639"/>
        <dbReference type="EC" id="3.5.2.17"/>
    </reaction>
</comment>
<dbReference type="CDD" id="cd05822">
    <property type="entry name" value="TLP_HIUase"/>
    <property type="match status" value="1"/>
</dbReference>
<dbReference type="InterPro" id="IPR023416">
    <property type="entry name" value="Transthyretin/HIU_hydrolase_d"/>
</dbReference>
<keyword evidence="6" id="KW-0378">Hydrolase</keyword>
<protein>
    <recommendedName>
        <fullName evidence="14">Hydroxyisourate hydrolase</fullName>
    </recommendedName>
</protein>
<dbReference type="InterPro" id="IPR018020">
    <property type="entry name" value="OHCU_decarboxylase"/>
</dbReference>
<feature type="region of interest" description="Disordered" evidence="9">
    <location>
        <begin position="242"/>
        <end position="266"/>
    </location>
</feature>
<dbReference type="PANTHER" id="PTHR43466:SF1">
    <property type="entry name" value="2-OXO-4-HYDROXY-4-CARBOXY-5-UREIDOIMIDAZOLINE DECARBOXYLASE-RELATED"/>
    <property type="match status" value="1"/>
</dbReference>
<dbReference type="SUPFAM" id="SSF158694">
    <property type="entry name" value="UraD-Like"/>
    <property type="match status" value="1"/>
</dbReference>
<evidence type="ECO:0000256" key="4">
    <source>
        <dbReference type="ARBA" id="ARBA00022631"/>
    </source>
</evidence>
<comment type="caution">
    <text evidence="12">The sequence shown here is derived from an EMBL/GenBank/DDBJ whole genome shotgun (WGS) entry which is preliminary data.</text>
</comment>
<reference evidence="12" key="1">
    <citation type="submission" date="2023-10" db="EMBL/GenBank/DDBJ databases">
        <title>Chromosome-level genome of the transformable northern wattle, Acacia crassicarpa.</title>
        <authorList>
            <person name="Massaro I."/>
            <person name="Sinha N.R."/>
            <person name="Poethig S."/>
            <person name="Leichty A.R."/>
        </authorList>
    </citation>
    <scope>NUCLEOTIDE SEQUENCE</scope>
    <source>
        <strain evidence="12">Acra3RX</strain>
        <tissue evidence="12">Leaf</tissue>
    </source>
</reference>
<dbReference type="Pfam" id="PF09349">
    <property type="entry name" value="OHCU_decarbox"/>
    <property type="match status" value="1"/>
</dbReference>
<gene>
    <name evidence="12" type="ORF">QN277_023560</name>
</gene>